<dbReference type="PANTHER" id="PTHR48413">
    <property type="match status" value="1"/>
</dbReference>
<keyword evidence="3" id="KW-1185">Reference proteome</keyword>
<dbReference type="InterPro" id="IPR003830">
    <property type="entry name" value="ComA_synth"/>
</dbReference>
<dbReference type="PANTHER" id="PTHR48413:SF1">
    <property type="entry name" value="PROTEIN HEAT-STRESS-ASSOCIATED 32"/>
    <property type="match status" value="1"/>
</dbReference>
<evidence type="ECO:0000313" key="3">
    <source>
        <dbReference type="Proteomes" id="UP001203069"/>
    </source>
</evidence>
<dbReference type="EMBL" id="JAKPBZ010000112">
    <property type="protein sequence ID" value="MCL2893730.1"/>
    <property type="molecule type" value="Genomic_DNA"/>
</dbReference>
<sequence length="271" mass="30660">MTNRALSFVGIPGRSEKPRRVGLTLARDLGLGYAEAESWMEAVGEFIDYIKIRHLFVLLMRDDPRDLVVRKIQLYRHHAIDVNPGGIVFEMAWLDNAAEPLFHRLAQLGFTAVECSENIITLTLQQKLDAIRQARAAGLKVLFEVGEKYPTDAFDVQQAATEILAMRDAGCELCILERSQIEQCLGPDAANPQAERLIRLVELVGLENIVFEAESTLHQQWLFQTFGAEVNLGPNLDKDVIPKLEPTRRTLSREGGYGYLFDKIAQRERQR</sequence>
<proteinExistence type="inferred from homology"/>
<dbReference type="Proteomes" id="UP001203069">
    <property type="component" value="Unassembled WGS sequence"/>
</dbReference>
<name>A0ABT0MV45_9GAMM</name>
<dbReference type="Pfam" id="PF02679">
    <property type="entry name" value="ComA"/>
    <property type="match status" value="1"/>
</dbReference>
<organism evidence="2 3">
    <name type="scientific">Brenneria tiliae</name>
    <dbReference type="NCBI Taxonomy" id="2914984"/>
    <lineage>
        <taxon>Bacteria</taxon>
        <taxon>Pseudomonadati</taxon>
        <taxon>Pseudomonadota</taxon>
        <taxon>Gammaproteobacteria</taxon>
        <taxon>Enterobacterales</taxon>
        <taxon>Pectobacteriaceae</taxon>
        <taxon>Brenneria</taxon>
    </lineage>
</organism>
<accession>A0ABT0MV45</accession>
<evidence type="ECO:0000313" key="2">
    <source>
        <dbReference type="EMBL" id="MCL2893730.1"/>
    </source>
</evidence>
<comment type="caution">
    <text evidence="2">The sequence shown here is derived from an EMBL/GenBank/DDBJ whole genome shotgun (WGS) entry which is preliminary data.</text>
</comment>
<dbReference type="SUPFAM" id="SSF102110">
    <property type="entry name" value="(2r)-phospho-3-sulfolactate synthase ComA"/>
    <property type="match status" value="1"/>
</dbReference>
<dbReference type="InterPro" id="IPR036112">
    <property type="entry name" value="ComA_synth_sf"/>
</dbReference>
<dbReference type="Gene3D" id="3.20.20.70">
    <property type="entry name" value="Aldolase class I"/>
    <property type="match status" value="1"/>
</dbReference>
<evidence type="ECO:0000256" key="1">
    <source>
        <dbReference type="ARBA" id="ARBA00010424"/>
    </source>
</evidence>
<comment type="similarity">
    <text evidence="1">Belongs to the phosphosulfolactate synthase family.</text>
</comment>
<dbReference type="RefSeq" id="WP_249245114.1">
    <property type="nucleotide sequence ID" value="NZ_JAKPBZ010000112.1"/>
</dbReference>
<dbReference type="InterPro" id="IPR013785">
    <property type="entry name" value="Aldolase_TIM"/>
</dbReference>
<gene>
    <name evidence="2" type="ORF">MFP26_13660</name>
</gene>
<reference evidence="2 3" key="1">
    <citation type="submission" date="2022-02" db="EMBL/GenBank/DDBJ databases">
        <title>Description of Brenneria tiliae sp. nov. isolated from symptomatic Tilia x moltkei and Tilia x europaea trees in the UK.</title>
        <authorList>
            <person name="Kile H."/>
        </authorList>
    </citation>
    <scope>NUCLEOTIDE SEQUENCE [LARGE SCALE GENOMIC DNA]</scope>
    <source>
        <strain evidence="2 3">MC1SB4.1</strain>
    </source>
</reference>
<protein>
    <submittedName>
        <fullName evidence="2">Phosphosulfolactate synthase</fullName>
    </submittedName>
</protein>